<dbReference type="Pfam" id="PF22619">
    <property type="entry name" value="DNA_polI_exo1"/>
    <property type="match status" value="1"/>
</dbReference>
<evidence type="ECO:0000256" key="10">
    <source>
        <dbReference type="NCBIfam" id="TIGR00593"/>
    </source>
</evidence>
<keyword evidence="7 11" id="KW-0238">DNA-binding</keyword>
<dbReference type="InterPro" id="IPR002298">
    <property type="entry name" value="DNA_polymerase_A"/>
</dbReference>
<dbReference type="InterPro" id="IPR012337">
    <property type="entry name" value="RNaseH-like_sf"/>
</dbReference>
<evidence type="ECO:0000256" key="1">
    <source>
        <dbReference type="ARBA" id="ARBA00007705"/>
    </source>
</evidence>
<dbReference type="Gene3D" id="1.10.150.20">
    <property type="entry name" value="5' to 3' exonuclease, C-terminal subdomain"/>
    <property type="match status" value="2"/>
</dbReference>
<dbReference type="InterPro" id="IPR008918">
    <property type="entry name" value="HhH2"/>
</dbReference>
<keyword evidence="6 11" id="KW-0239">DNA-directed DNA polymerase</keyword>
<keyword evidence="11" id="KW-0269">Exonuclease</keyword>
<comment type="catalytic activity">
    <reaction evidence="9 11">
        <text>DNA(n) + a 2'-deoxyribonucleoside 5'-triphosphate = DNA(n+1) + diphosphate</text>
        <dbReference type="Rhea" id="RHEA:22508"/>
        <dbReference type="Rhea" id="RHEA-COMP:17339"/>
        <dbReference type="Rhea" id="RHEA-COMP:17340"/>
        <dbReference type="ChEBI" id="CHEBI:33019"/>
        <dbReference type="ChEBI" id="CHEBI:61560"/>
        <dbReference type="ChEBI" id="CHEBI:173112"/>
        <dbReference type="EC" id="2.7.7.7"/>
    </reaction>
</comment>
<name>A0ABY7JLX0_9FIRM</name>
<dbReference type="Pfam" id="PF01367">
    <property type="entry name" value="5_3_exonuc"/>
    <property type="match status" value="1"/>
</dbReference>
<dbReference type="Gene3D" id="3.30.420.10">
    <property type="entry name" value="Ribonuclease H-like superfamily/Ribonuclease H"/>
    <property type="match status" value="1"/>
</dbReference>
<dbReference type="PROSITE" id="PS00447">
    <property type="entry name" value="DNA_POLYMERASE_A"/>
    <property type="match status" value="1"/>
</dbReference>
<comment type="function">
    <text evidence="11">In addition to polymerase activity, this DNA polymerase exhibits 5'-3' exonuclease activity.</text>
</comment>
<proteinExistence type="inferred from homology"/>
<dbReference type="InterPro" id="IPR029060">
    <property type="entry name" value="PIN-like_dom_sf"/>
</dbReference>
<dbReference type="Pfam" id="PF00476">
    <property type="entry name" value="DNA_pol_A"/>
    <property type="match status" value="1"/>
</dbReference>
<dbReference type="Gene3D" id="3.30.70.370">
    <property type="match status" value="1"/>
</dbReference>
<reference evidence="15" key="1">
    <citation type="submission" date="2022-12" db="EMBL/GenBank/DDBJ databases">
        <title>Peptostreptococcus.</title>
        <authorList>
            <person name="Lee S.H."/>
        </authorList>
    </citation>
    <scope>NUCLEOTIDE SEQUENCE</scope>
    <source>
        <strain evidence="15">CBA3647</strain>
    </source>
</reference>
<dbReference type="SMART" id="SM00475">
    <property type="entry name" value="53EXOc"/>
    <property type="match status" value="1"/>
</dbReference>
<evidence type="ECO:0000256" key="2">
    <source>
        <dbReference type="ARBA" id="ARBA00022679"/>
    </source>
</evidence>
<dbReference type="InterPro" id="IPR020045">
    <property type="entry name" value="DNA_polI_H3TH"/>
</dbReference>
<dbReference type="NCBIfam" id="NF004397">
    <property type="entry name" value="PRK05755.1"/>
    <property type="match status" value="1"/>
</dbReference>
<dbReference type="Gene3D" id="3.40.50.1010">
    <property type="entry name" value="5'-nuclease"/>
    <property type="match status" value="1"/>
</dbReference>
<dbReference type="SUPFAM" id="SSF56672">
    <property type="entry name" value="DNA/RNA polymerases"/>
    <property type="match status" value="1"/>
</dbReference>
<evidence type="ECO:0000256" key="8">
    <source>
        <dbReference type="ARBA" id="ARBA00023204"/>
    </source>
</evidence>
<evidence type="ECO:0000313" key="16">
    <source>
        <dbReference type="Proteomes" id="UP001164187"/>
    </source>
</evidence>
<organism evidence="15 16">
    <name type="scientific">Peptostreptococcus equinus</name>
    <dbReference type="NCBI Taxonomy" id="3003601"/>
    <lineage>
        <taxon>Bacteria</taxon>
        <taxon>Bacillati</taxon>
        <taxon>Bacillota</taxon>
        <taxon>Clostridia</taxon>
        <taxon>Peptostreptococcales</taxon>
        <taxon>Peptostreptococcaceae</taxon>
        <taxon>Peptostreptococcus</taxon>
    </lineage>
</organism>
<dbReference type="Proteomes" id="UP001164187">
    <property type="component" value="Chromosome"/>
</dbReference>
<dbReference type="RefSeq" id="WP_269310990.1">
    <property type="nucleotide sequence ID" value="NZ_CP114052.1"/>
</dbReference>
<dbReference type="NCBIfam" id="TIGR00593">
    <property type="entry name" value="pola"/>
    <property type="match status" value="1"/>
</dbReference>
<dbReference type="GO" id="GO:0003887">
    <property type="term" value="F:DNA-directed DNA polymerase activity"/>
    <property type="evidence" value="ECO:0007669"/>
    <property type="project" value="UniProtKB-EC"/>
</dbReference>
<dbReference type="PANTHER" id="PTHR10133:SF27">
    <property type="entry name" value="DNA POLYMERASE NU"/>
    <property type="match status" value="1"/>
</dbReference>
<protein>
    <recommendedName>
        <fullName evidence="10 11">DNA polymerase I</fullName>
        <ecNumber evidence="10 11">2.7.7.7</ecNumber>
    </recommendedName>
</protein>
<evidence type="ECO:0000256" key="6">
    <source>
        <dbReference type="ARBA" id="ARBA00022932"/>
    </source>
</evidence>
<evidence type="ECO:0000256" key="9">
    <source>
        <dbReference type="ARBA" id="ARBA00049244"/>
    </source>
</evidence>
<dbReference type="EC" id="2.7.7.7" evidence="10 11"/>
<evidence type="ECO:0000259" key="13">
    <source>
        <dbReference type="SMART" id="SM00475"/>
    </source>
</evidence>
<evidence type="ECO:0000259" key="14">
    <source>
        <dbReference type="SMART" id="SM00482"/>
    </source>
</evidence>
<evidence type="ECO:0000256" key="12">
    <source>
        <dbReference type="SAM" id="Coils"/>
    </source>
</evidence>
<keyword evidence="12" id="KW-0175">Coiled coil</keyword>
<keyword evidence="2 11" id="KW-0808">Transferase</keyword>
<dbReference type="SMART" id="SM00279">
    <property type="entry name" value="HhH2"/>
    <property type="match status" value="1"/>
</dbReference>
<dbReference type="SMART" id="SM00482">
    <property type="entry name" value="POLAc"/>
    <property type="match status" value="1"/>
</dbReference>
<dbReference type="InterPro" id="IPR018320">
    <property type="entry name" value="DNA_polymerase_1"/>
</dbReference>
<comment type="similarity">
    <text evidence="1 11">Belongs to the DNA polymerase type-A family.</text>
</comment>
<keyword evidence="3 11" id="KW-0548">Nucleotidyltransferase</keyword>
<dbReference type="InterPro" id="IPR002421">
    <property type="entry name" value="5-3_exonuclease"/>
</dbReference>
<keyword evidence="16" id="KW-1185">Reference proteome</keyword>
<dbReference type="CDD" id="cd09898">
    <property type="entry name" value="H3TH_53EXO"/>
    <property type="match status" value="1"/>
</dbReference>
<evidence type="ECO:0000256" key="5">
    <source>
        <dbReference type="ARBA" id="ARBA00022763"/>
    </source>
</evidence>
<dbReference type="InterPro" id="IPR020046">
    <property type="entry name" value="5-3_exonucl_a-hlix_arch_N"/>
</dbReference>
<keyword evidence="4 11" id="KW-0235">DNA replication</keyword>
<dbReference type="CDD" id="cd06140">
    <property type="entry name" value="DNA_polA_I_Bacillus_like_exo"/>
    <property type="match status" value="1"/>
</dbReference>
<feature type="domain" description="DNA-directed DNA polymerase family A palm" evidence="14">
    <location>
        <begin position="647"/>
        <end position="853"/>
    </location>
</feature>
<dbReference type="SUPFAM" id="SSF88723">
    <property type="entry name" value="PIN domain-like"/>
    <property type="match status" value="1"/>
</dbReference>
<dbReference type="InterPro" id="IPR019760">
    <property type="entry name" value="DNA-dir_DNA_pol_A_CS"/>
</dbReference>
<keyword evidence="11" id="KW-0378">Hydrolase</keyword>
<dbReference type="InterPro" id="IPR036397">
    <property type="entry name" value="RNaseH_sf"/>
</dbReference>
<keyword evidence="5 11" id="KW-0227">DNA damage</keyword>
<feature type="domain" description="5'-3' exonuclease" evidence="13">
    <location>
        <begin position="10"/>
        <end position="268"/>
    </location>
</feature>
<keyword evidence="8 11" id="KW-0234">DNA repair</keyword>
<evidence type="ECO:0000256" key="3">
    <source>
        <dbReference type="ARBA" id="ARBA00022695"/>
    </source>
</evidence>
<dbReference type="CDD" id="cd09859">
    <property type="entry name" value="PIN_53EXO"/>
    <property type="match status" value="1"/>
</dbReference>
<evidence type="ECO:0000256" key="11">
    <source>
        <dbReference type="RuleBase" id="RU004460"/>
    </source>
</evidence>
<dbReference type="EMBL" id="CP114052">
    <property type="protein sequence ID" value="WAW14322.1"/>
    <property type="molecule type" value="Genomic_DNA"/>
</dbReference>
<sequence>MTNKIDNNEKRLLLIDGNSIINRAFFALPPMDNGEGLHTNAIYGFMTMLFKMIENYNPSHISVAFDMKAPTFRHESYTDYKAGRKSMVSELAMQLKPLKKLLDSFGIYRQEIQGYEADDILGTVSLEGEKQGYKVFIVTGDRDAIQLASDVTTVLITKKGIGEVEEYNTQSVIERYNLTPTQFIDLKGLMGDKSDNIPGIPGIGEKTGIKLLTEYKTLEGVLENSDKLKGAQKKKVEENKEAAIMSKELATIIRSVPITYKLDDMKFGDFDEQVLIKNLQDLKFTSLISRITSFSSTNKDDQIIDIKKINSKSELETFVSSAKNYKKFAIKVFTRKDNILNKNIFKVYLAINSENIYVIEEDLIEDLKNILEDEEIEKIGYEMKEDYVAFRPYGIKIKNMAFDVSIAEYIIDSKTSTSYDIDSISNKYLYKKIKTKEELLGKGAKSIAFTDVKDEDLDDYANGIIKTVFGCIDIMKKKIKDDDMEMLYYDVEMPLVEVLADMEYVGICVDEEIVDRLGKEFDESIKSTAEKIHKLAGEEFNINSPKQLGVILFEKLELPVIKKTKTGYSTNAEVLEKLREKHEIIALITEYRSVVKLKSTYIDGIKQLINKNDGRIHSSFQQTIATTGRISSTDPNMQNIPVKTELGRQIRKVFVADRGMKLVDADYSQVELRVLAHMSGDEDMIEAFESGEDIHRKTASQVFNVEFDKVTPELRSAAKAVNFGLIYGKSDFGLAKDLNISLKKSKEYIENYFARFPKIKVFMDKIVEDAQISGYATTIFKRRRYIPEILSKNFIDKNRGKRAAMNAPIQGSAADIIKIAMVNVFNRLKEEELKSNLILQVHDELIIETYEDEIDRVKVLLKEEMENAVNLKVNLDVDLNVGDSWFETK</sequence>
<evidence type="ECO:0000313" key="15">
    <source>
        <dbReference type="EMBL" id="WAW14322.1"/>
    </source>
</evidence>
<dbReference type="InterPro" id="IPR036279">
    <property type="entry name" value="5-3_exonuclease_C_sf"/>
</dbReference>
<dbReference type="Pfam" id="PF02739">
    <property type="entry name" value="5_3_exonuc_N"/>
    <property type="match status" value="1"/>
</dbReference>
<evidence type="ECO:0000256" key="7">
    <source>
        <dbReference type="ARBA" id="ARBA00023125"/>
    </source>
</evidence>
<dbReference type="SUPFAM" id="SSF53098">
    <property type="entry name" value="Ribonuclease H-like"/>
    <property type="match status" value="1"/>
</dbReference>
<evidence type="ECO:0000256" key="4">
    <source>
        <dbReference type="ARBA" id="ARBA00022705"/>
    </source>
</evidence>
<dbReference type="PRINTS" id="PR00868">
    <property type="entry name" value="DNAPOLI"/>
</dbReference>
<comment type="subunit">
    <text evidence="11">Single-chain monomer with multiple functions.</text>
</comment>
<dbReference type="SUPFAM" id="SSF47807">
    <property type="entry name" value="5' to 3' exonuclease, C-terminal subdomain"/>
    <property type="match status" value="1"/>
</dbReference>
<dbReference type="CDD" id="cd08637">
    <property type="entry name" value="DNA_pol_A_pol_I_C"/>
    <property type="match status" value="1"/>
</dbReference>
<dbReference type="InterPro" id="IPR054690">
    <property type="entry name" value="DNA_polI_exonuclease"/>
</dbReference>
<keyword evidence="11" id="KW-0540">Nuclease</keyword>
<accession>A0ABY7JLX0</accession>
<feature type="coiled-coil region" evidence="12">
    <location>
        <begin position="357"/>
        <end position="384"/>
    </location>
</feature>
<dbReference type="Gene3D" id="1.20.1060.10">
    <property type="entry name" value="Taq DNA Polymerase, Chain T, domain 4"/>
    <property type="match status" value="1"/>
</dbReference>
<dbReference type="InterPro" id="IPR001098">
    <property type="entry name" value="DNA-dir_DNA_pol_A_palm_dom"/>
</dbReference>
<gene>
    <name evidence="11 15" type="primary">polA</name>
    <name evidence="15" type="ORF">O0R46_06825</name>
</gene>
<dbReference type="InterPro" id="IPR043502">
    <property type="entry name" value="DNA/RNA_pol_sf"/>
</dbReference>
<dbReference type="PANTHER" id="PTHR10133">
    <property type="entry name" value="DNA POLYMERASE I"/>
    <property type="match status" value="1"/>
</dbReference>